<dbReference type="EMBL" id="PVTH01000006">
    <property type="protein sequence ID" value="PRY52356.1"/>
    <property type="molecule type" value="Genomic_DNA"/>
</dbReference>
<accession>A0A2T0U369</accession>
<keyword evidence="1" id="KW-0812">Transmembrane</keyword>
<protein>
    <submittedName>
        <fullName evidence="2">Uncharacterized protein</fullName>
    </submittedName>
</protein>
<reference evidence="2 3" key="1">
    <citation type="submission" date="2018-03" db="EMBL/GenBank/DDBJ databases">
        <title>Genomic Encyclopedia of Type Strains, Phase III (KMG-III): the genomes of soil and plant-associated and newly described type strains.</title>
        <authorList>
            <person name="Whitman W."/>
        </authorList>
    </citation>
    <scope>NUCLEOTIDE SEQUENCE [LARGE SCALE GENOMIC DNA]</scope>
    <source>
        <strain evidence="2 3">CGMCC 1.9313</strain>
    </source>
</reference>
<keyword evidence="1" id="KW-1133">Transmembrane helix</keyword>
<keyword evidence="1" id="KW-0472">Membrane</keyword>
<gene>
    <name evidence="2" type="ORF">B0I27_106116</name>
</gene>
<dbReference type="Proteomes" id="UP000238034">
    <property type="component" value="Unassembled WGS sequence"/>
</dbReference>
<dbReference type="AlphaFoldDB" id="A0A2T0U369"/>
<proteinExistence type="predicted"/>
<feature type="transmembrane region" description="Helical" evidence="1">
    <location>
        <begin position="27"/>
        <end position="45"/>
    </location>
</feature>
<evidence type="ECO:0000313" key="2">
    <source>
        <dbReference type="EMBL" id="PRY52356.1"/>
    </source>
</evidence>
<keyword evidence="3" id="KW-1185">Reference proteome</keyword>
<evidence type="ECO:0000256" key="1">
    <source>
        <dbReference type="SAM" id="Phobius"/>
    </source>
</evidence>
<name>A0A2T0U369_9SPHI</name>
<dbReference type="RefSeq" id="WP_181276757.1">
    <property type="nucleotide sequence ID" value="NZ_PVTH01000006.1"/>
</dbReference>
<sequence length="46" mass="5606">MRVDPIKRDEQKLRKLESKMQEYKRKAAIALVCLVVYFFFVKLLFL</sequence>
<comment type="caution">
    <text evidence="2">The sequence shown here is derived from an EMBL/GenBank/DDBJ whole genome shotgun (WGS) entry which is preliminary data.</text>
</comment>
<organism evidence="2 3">
    <name type="scientific">Arcticibacter pallidicorallinus</name>
    <dbReference type="NCBI Taxonomy" id="1259464"/>
    <lineage>
        <taxon>Bacteria</taxon>
        <taxon>Pseudomonadati</taxon>
        <taxon>Bacteroidota</taxon>
        <taxon>Sphingobacteriia</taxon>
        <taxon>Sphingobacteriales</taxon>
        <taxon>Sphingobacteriaceae</taxon>
        <taxon>Arcticibacter</taxon>
    </lineage>
</organism>
<evidence type="ECO:0000313" key="3">
    <source>
        <dbReference type="Proteomes" id="UP000238034"/>
    </source>
</evidence>